<feature type="chain" id="PRO_5012899530" evidence="2">
    <location>
        <begin position="23"/>
        <end position="152"/>
    </location>
</feature>
<reference evidence="4 7" key="2">
    <citation type="journal article" date="2018" name="Int. J. Syst. Evol. Microbiol.">
        <title>Pseudooceanicola lipolyticus sp. nov., a marine alphaproteobacterium, reclassification of Oceanicola flagellatus as Pseudooceanicola flagellatus comb. nov. and emended description of the genus Pseudooceanicola.</title>
        <authorList>
            <person name="Huang M.-M."/>
            <person name="Guo L.-L."/>
            <person name="Wu Y.-H."/>
            <person name="Lai Q.-L."/>
            <person name="Shao Z.-Z."/>
            <person name="Wang C.-S."/>
            <person name="Wu M."/>
            <person name="Xu X.-W."/>
        </authorList>
    </citation>
    <scope>NUCLEOTIDE SEQUENCE [LARGE SCALE GENOMIC DNA]</scope>
    <source>
        <strain evidence="4 7">Ar-45</strain>
    </source>
</reference>
<protein>
    <submittedName>
        <fullName evidence="4">CAP domain-containing protein</fullName>
    </submittedName>
    <submittedName>
        <fullName evidence="5">Cysteine-rich secretory protein family protein</fullName>
    </submittedName>
</protein>
<dbReference type="InterPro" id="IPR035940">
    <property type="entry name" value="CAP_sf"/>
</dbReference>
<proteinExistence type="predicted"/>
<dbReference type="AlphaFoldDB" id="A0A285IJQ4"/>
<dbReference type="OrthoDB" id="9811255at2"/>
<dbReference type="CDD" id="cd05379">
    <property type="entry name" value="CAP_bacterial"/>
    <property type="match status" value="1"/>
</dbReference>
<dbReference type="Pfam" id="PF00188">
    <property type="entry name" value="CAP"/>
    <property type="match status" value="1"/>
</dbReference>
<dbReference type="Proteomes" id="UP000231702">
    <property type="component" value="Unassembled WGS sequence"/>
</dbReference>
<dbReference type="SUPFAM" id="SSF55797">
    <property type="entry name" value="PR-1-like"/>
    <property type="match status" value="1"/>
</dbReference>
<dbReference type="InterPro" id="IPR014044">
    <property type="entry name" value="CAP_dom"/>
</dbReference>
<name>A0A285IJQ4_9RHOB</name>
<evidence type="ECO:0000256" key="1">
    <source>
        <dbReference type="SAM" id="MobiDB-lite"/>
    </source>
</evidence>
<evidence type="ECO:0000313" key="5">
    <source>
        <dbReference type="EMBL" id="SNY47201.1"/>
    </source>
</evidence>
<evidence type="ECO:0000256" key="2">
    <source>
        <dbReference type="SAM" id="SignalP"/>
    </source>
</evidence>
<gene>
    <name evidence="4" type="ORF">CVM39_11250</name>
    <name evidence="5" type="ORF">SAMN06297129_1118</name>
</gene>
<dbReference type="Gene3D" id="3.40.33.10">
    <property type="entry name" value="CAP"/>
    <property type="match status" value="1"/>
</dbReference>
<organism evidence="5 6">
    <name type="scientific">Pseudooceanicola antarcticus</name>
    <dbReference type="NCBI Taxonomy" id="1247613"/>
    <lineage>
        <taxon>Bacteria</taxon>
        <taxon>Pseudomonadati</taxon>
        <taxon>Pseudomonadota</taxon>
        <taxon>Alphaproteobacteria</taxon>
        <taxon>Rhodobacterales</taxon>
        <taxon>Paracoccaceae</taxon>
        <taxon>Pseudooceanicola</taxon>
    </lineage>
</organism>
<evidence type="ECO:0000313" key="7">
    <source>
        <dbReference type="Proteomes" id="UP000231702"/>
    </source>
</evidence>
<evidence type="ECO:0000313" key="4">
    <source>
        <dbReference type="EMBL" id="PJE29017.1"/>
    </source>
</evidence>
<dbReference type="EMBL" id="PGTD01000016">
    <property type="protein sequence ID" value="PJE29017.1"/>
    <property type="molecule type" value="Genomic_DNA"/>
</dbReference>
<feature type="signal peptide" evidence="2">
    <location>
        <begin position="1"/>
        <end position="22"/>
    </location>
</feature>
<keyword evidence="7" id="KW-1185">Reference proteome</keyword>
<accession>A0A285IJQ4</accession>
<feature type="region of interest" description="Disordered" evidence="1">
    <location>
        <begin position="69"/>
        <end position="90"/>
    </location>
</feature>
<dbReference type="EMBL" id="OBEA01000002">
    <property type="protein sequence ID" value="SNY47201.1"/>
    <property type="molecule type" value="Genomic_DNA"/>
</dbReference>
<reference evidence="5 6" key="1">
    <citation type="submission" date="2017-09" db="EMBL/GenBank/DDBJ databases">
        <authorList>
            <person name="Ehlers B."/>
            <person name="Leendertz F.H."/>
        </authorList>
    </citation>
    <scope>NUCLEOTIDE SEQUENCE [LARGE SCALE GENOMIC DNA]</scope>
    <source>
        <strain evidence="5 6">CGMCC 1.12662</strain>
    </source>
</reference>
<evidence type="ECO:0000313" key="6">
    <source>
        <dbReference type="Proteomes" id="UP000231655"/>
    </source>
</evidence>
<evidence type="ECO:0000259" key="3">
    <source>
        <dbReference type="Pfam" id="PF00188"/>
    </source>
</evidence>
<dbReference type="Proteomes" id="UP000231655">
    <property type="component" value="Unassembled WGS sequence"/>
</dbReference>
<sequence>MTLLDKAALVLAVLLCLAGCKAAETAPASSPTASVDLLPEINALRLARGLPVMERSLAATAAAGRHAADLQRTGGLGHQGSDGSTPGERLSREGQTWCRVAENVARGQGSGQEVLADWTLSPRHRANLLGRYTALGTARAGDIWVAIFLSPC</sequence>
<feature type="domain" description="SCP" evidence="3">
    <location>
        <begin position="40"/>
        <end position="140"/>
    </location>
</feature>
<dbReference type="RefSeq" id="WP_097144893.1">
    <property type="nucleotide sequence ID" value="NZ_OBEA01000002.1"/>
</dbReference>
<dbReference type="PANTHER" id="PTHR31157:SF1">
    <property type="entry name" value="SCP DOMAIN-CONTAINING PROTEIN"/>
    <property type="match status" value="1"/>
</dbReference>
<dbReference type="PANTHER" id="PTHR31157">
    <property type="entry name" value="SCP DOMAIN-CONTAINING PROTEIN"/>
    <property type="match status" value="1"/>
</dbReference>
<keyword evidence="2" id="KW-0732">Signal</keyword>